<dbReference type="EMBL" id="VCGU01000011">
    <property type="protein sequence ID" value="TRY67671.1"/>
    <property type="molecule type" value="Genomic_DNA"/>
</dbReference>
<dbReference type="Proteomes" id="UP000318571">
    <property type="component" value="Chromosome 4"/>
</dbReference>
<dbReference type="PROSITE" id="PS50207">
    <property type="entry name" value="CASPASE_P10"/>
    <property type="match status" value="1"/>
</dbReference>
<dbReference type="PROSITE" id="PS01121">
    <property type="entry name" value="CASPASE_HIS"/>
    <property type="match status" value="1"/>
</dbReference>
<keyword evidence="4" id="KW-0378">Hydrolase</keyword>
<dbReference type="PANTHER" id="PTHR10454:SF245">
    <property type="entry name" value="CASPASE-RELATED"/>
    <property type="match status" value="1"/>
</dbReference>
<feature type="region of interest" description="Disordered" evidence="8">
    <location>
        <begin position="147"/>
        <end position="167"/>
    </location>
</feature>
<dbReference type="Gene3D" id="3.40.50.1460">
    <property type="match status" value="1"/>
</dbReference>
<dbReference type="InterPro" id="IPR011600">
    <property type="entry name" value="Pept_C14_caspase"/>
</dbReference>
<keyword evidence="6" id="KW-0865">Zymogen</keyword>
<evidence type="ECO:0000256" key="1">
    <source>
        <dbReference type="ARBA" id="ARBA00010134"/>
    </source>
</evidence>
<dbReference type="InterPro" id="IPR016129">
    <property type="entry name" value="Caspase_his_AS"/>
</dbReference>
<keyword evidence="12" id="KW-1185">Reference proteome</keyword>
<dbReference type="PANTHER" id="PTHR10454">
    <property type="entry name" value="CASPASE"/>
    <property type="match status" value="1"/>
</dbReference>
<comment type="similarity">
    <text evidence="1 7">Belongs to the peptidase C14A family.</text>
</comment>
<feature type="compositionally biased region" description="Acidic residues" evidence="8">
    <location>
        <begin position="193"/>
        <end position="205"/>
    </location>
</feature>
<dbReference type="SMART" id="SM00115">
    <property type="entry name" value="CASc"/>
    <property type="match status" value="1"/>
</dbReference>
<gene>
    <name evidence="11" type="ORF">TCAL_03091</name>
</gene>
<dbReference type="PROSITE" id="PS01122">
    <property type="entry name" value="CASPASE_CYS"/>
    <property type="match status" value="1"/>
</dbReference>
<dbReference type="FunFam" id="3.40.50.1460:FF:000001">
    <property type="entry name" value="Caspase-3 preproprotein"/>
    <property type="match status" value="1"/>
</dbReference>
<feature type="domain" description="Caspase family p20" evidence="10">
    <location>
        <begin position="240"/>
        <end position="364"/>
    </location>
</feature>
<organism evidence="11 12">
    <name type="scientific">Tigriopus californicus</name>
    <name type="common">Marine copepod</name>
    <dbReference type="NCBI Taxonomy" id="6832"/>
    <lineage>
        <taxon>Eukaryota</taxon>
        <taxon>Metazoa</taxon>
        <taxon>Ecdysozoa</taxon>
        <taxon>Arthropoda</taxon>
        <taxon>Crustacea</taxon>
        <taxon>Multicrustacea</taxon>
        <taxon>Hexanauplia</taxon>
        <taxon>Copepoda</taxon>
        <taxon>Harpacticoida</taxon>
        <taxon>Harpacticidae</taxon>
        <taxon>Tigriopus</taxon>
    </lineage>
</organism>
<evidence type="ECO:0000256" key="7">
    <source>
        <dbReference type="RuleBase" id="RU003971"/>
    </source>
</evidence>
<feature type="compositionally biased region" description="Polar residues" evidence="8">
    <location>
        <begin position="150"/>
        <end position="161"/>
    </location>
</feature>
<reference evidence="11 12" key="1">
    <citation type="journal article" date="2018" name="Nat. Ecol. Evol.">
        <title>Genomic signatures of mitonuclear coevolution across populations of Tigriopus californicus.</title>
        <authorList>
            <person name="Barreto F.S."/>
            <person name="Watson E.T."/>
            <person name="Lima T.G."/>
            <person name="Willett C.S."/>
            <person name="Edmands S."/>
            <person name="Li W."/>
            <person name="Burton R.S."/>
        </authorList>
    </citation>
    <scope>NUCLEOTIDE SEQUENCE [LARGE SCALE GENOMIC DNA]</scope>
    <source>
        <strain evidence="11 12">San Diego</strain>
    </source>
</reference>
<dbReference type="GO" id="GO:0045751">
    <property type="term" value="P:negative regulation of Toll signaling pathway"/>
    <property type="evidence" value="ECO:0007669"/>
    <property type="project" value="UniProtKB-ARBA"/>
</dbReference>
<feature type="domain" description="Caspase family p10" evidence="9">
    <location>
        <begin position="384"/>
        <end position="479"/>
    </location>
</feature>
<evidence type="ECO:0000259" key="10">
    <source>
        <dbReference type="PROSITE" id="PS50208"/>
    </source>
</evidence>
<evidence type="ECO:0000256" key="6">
    <source>
        <dbReference type="ARBA" id="ARBA00023145"/>
    </source>
</evidence>
<dbReference type="SUPFAM" id="SSF52129">
    <property type="entry name" value="Caspase-like"/>
    <property type="match status" value="1"/>
</dbReference>
<sequence length="485" mass="54252">MNIFLSFQLVNCTQNSHPDLRASKLAELAGWQHHSFSQIIAVNDCAVDESARIEAHKELKKGLCLDAACCCRELVMDPDSNPAEVSIVSRKLSAQTNSIVTTDLVHSVQTASITAVADLIHSNSTICPIQTAIFGESDHSCEVMAKRSDSVNSSKMATSEDVTPDRELVSVTQDPVDNPQLELVCRDVCDNGDQMENETPNDDQGDALGFGRSKASRGPKNVARMPTEKDSEIYNMNHKRRGVAFIFNHMHFDPRLQLKERNGTHADAENLKRTLRQLGFEVRPFNDLPFRDIERLLEECALENHDDADCIWVSVLSHGEMGILYASDHAYKPDRLWSHFNAERCPSLAGKPKMFFIQACQGDQLDGGIRLEKCSTTEIDSSALSYKIPSHADFLIAYSTIPGFYSWRNTTAGSWFVQALCEILLNESHAKDLLSILTRVARKVAFDFQSNTPGSPSMHERKQIPCITSMLTRDIYFARKVAYDF</sequence>
<keyword evidence="3" id="KW-0053">Apoptosis</keyword>
<evidence type="ECO:0000313" key="12">
    <source>
        <dbReference type="Proteomes" id="UP000318571"/>
    </source>
</evidence>
<feature type="region of interest" description="Disordered" evidence="8">
    <location>
        <begin position="191"/>
        <end position="228"/>
    </location>
</feature>
<dbReference type="AlphaFoldDB" id="A0A553NQF4"/>
<evidence type="ECO:0000256" key="3">
    <source>
        <dbReference type="ARBA" id="ARBA00022703"/>
    </source>
</evidence>
<dbReference type="InterPro" id="IPR002138">
    <property type="entry name" value="Pept_C14_p10"/>
</dbReference>
<dbReference type="GO" id="GO:0004197">
    <property type="term" value="F:cysteine-type endopeptidase activity"/>
    <property type="evidence" value="ECO:0007669"/>
    <property type="project" value="InterPro"/>
</dbReference>
<protein>
    <recommendedName>
        <fullName evidence="13">Caspase family p20 domain-containing protein</fullName>
    </recommendedName>
</protein>
<dbReference type="GO" id="GO:0016322">
    <property type="term" value="P:neuron remodeling"/>
    <property type="evidence" value="ECO:0007669"/>
    <property type="project" value="UniProtKB-ARBA"/>
</dbReference>
<dbReference type="GO" id="GO:0006508">
    <property type="term" value="P:proteolysis"/>
    <property type="evidence" value="ECO:0007669"/>
    <property type="project" value="UniProtKB-KW"/>
</dbReference>
<evidence type="ECO:0000259" key="9">
    <source>
        <dbReference type="PROSITE" id="PS50207"/>
    </source>
</evidence>
<evidence type="ECO:0000256" key="5">
    <source>
        <dbReference type="ARBA" id="ARBA00022807"/>
    </source>
</evidence>
<dbReference type="InterPro" id="IPR029030">
    <property type="entry name" value="Caspase-like_dom_sf"/>
</dbReference>
<evidence type="ECO:0008006" key="13">
    <source>
        <dbReference type="Google" id="ProtNLM"/>
    </source>
</evidence>
<accession>A0A553NQF4</accession>
<evidence type="ECO:0000256" key="8">
    <source>
        <dbReference type="SAM" id="MobiDB-lite"/>
    </source>
</evidence>
<dbReference type="CDD" id="cd00032">
    <property type="entry name" value="CASc"/>
    <property type="match status" value="1"/>
</dbReference>
<proteinExistence type="inferred from homology"/>
<dbReference type="PRINTS" id="PR00376">
    <property type="entry name" value="IL1BCENZYME"/>
</dbReference>
<evidence type="ECO:0000313" key="11">
    <source>
        <dbReference type="EMBL" id="TRY67671.1"/>
    </source>
</evidence>
<dbReference type="InterPro" id="IPR001309">
    <property type="entry name" value="Pept_C14_p20"/>
</dbReference>
<dbReference type="Pfam" id="PF00656">
    <property type="entry name" value="Peptidase_C14"/>
    <property type="match status" value="1"/>
</dbReference>
<dbReference type="GO" id="GO:0045476">
    <property type="term" value="P:nurse cell apoptotic process"/>
    <property type="evidence" value="ECO:0007669"/>
    <property type="project" value="UniProtKB-ARBA"/>
</dbReference>
<evidence type="ECO:0000256" key="2">
    <source>
        <dbReference type="ARBA" id="ARBA00022670"/>
    </source>
</evidence>
<dbReference type="PROSITE" id="PS50208">
    <property type="entry name" value="CASPASE_P20"/>
    <property type="match status" value="1"/>
</dbReference>
<name>A0A553NQF4_TIGCA</name>
<keyword evidence="2" id="KW-0645">Protease</keyword>
<dbReference type="InterPro" id="IPR002398">
    <property type="entry name" value="Pept_C14"/>
</dbReference>
<evidence type="ECO:0000256" key="4">
    <source>
        <dbReference type="ARBA" id="ARBA00022801"/>
    </source>
</evidence>
<dbReference type="GO" id="GO:0005737">
    <property type="term" value="C:cytoplasm"/>
    <property type="evidence" value="ECO:0007669"/>
    <property type="project" value="TreeGrafter"/>
</dbReference>
<dbReference type="STRING" id="6832.A0A553NQF4"/>
<dbReference type="InterPro" id="IPR033139">
    <property type="entry name" value="Caspase_cys_AS"/>
</dbReference>
<comment type="caution">
    <text evidence="11">The sequence shown here is derived from an EMBL/GenBank/DDBJ whole genome shotgun (WGS) entry which is preliminary data.</text>
</comment>
<dbReference type="GO" id="GO:1990525">
    <property type="term" value="F:BIR domain binding"/>
    <property type="evidence" value="ECO:0007669"/>
    <property type="project" value="UniProtKB-ARBA"/>
</dbReference>
<dbReference type="GO" id="GO:0043525">
    <property type="term" value="P:positive regulation of neuron apoptotic process"/>
    <property type="evidence" value="ECO:0007669"/>
    <property type="project" value="TreeGrafter"/>
</dbReference>
<dbReference type="InterPro" id="IPR015917">
    <property type="entry name" value="Pept_C14A"/>
</dbReference>
<keyword evidence="5" id="KW-0788">Thiol protease</keyword>